<dbReference type="Proteomes" id="UP001500888">
    <property type="component" value="Unassembled WGS sequence"/>
</dbReference>
<accession>A0ABP7HBV7</accession>
<feature type="compositionally biased region" description="Polar residues" evidence="1">
    <location>
        <begin position="167"/>
        <end position="178"/>
    </location>
</feature>
<keyword evidence="3" id="KW-1185">Reference proteome</keyword>
<gene>
    <name evidence="2" type="ORF">GCM10022226_06770</name>
</gene>
<comment type="caution">
    <text evidence="2">The sequence shown here is derived from an EMBL/GenBank/DDBJ whole genome shotgun (WGS) entry which is preliminary data.</text>
</comment>
<evidence type="ECO:0000313" key="3">
    <source>
        <dbReference type="Proteomes" id="UP001500888"/>
    </source>
</evidence>
<organism evidence="2 3">
    <name type="scientific">Sphaerisporangium flaviroseum</name>
    <dbReference type="NCBI Taxonomy" id="509199"/>
    <lineage>
        <taxon>Bacteria</taxon>
        <taxon>Bacillati</taxon>
        <taxon>Actinomycetota</taxon>
        <taxon>Actinomycetes</taxon>
        <taxon>Streptosporangiales</taxon>
        <taxon>Streptosporangiaceae</taxon>
        <taxon>Sphaerisporangium</taxon>
    </lineage>
</organism>
<dbReference type="EMBL" id="BAAAZR010000001">
    <property type="protein sequence ID" value="GAA3790425.1"/>
    <property type="molecule type" value="Genomic_DNA"/>
</dbReference>
<sequence>MTSAAARTGRVNEDFTGAVHPPRRGLSAPNQHYPAHRRRDDMSKPFPDSPTSPHELSDVPLATRLERWLELTGRDLHVQAIATLKSRGDYDPGRYGDAGKYPPLTAGEHLELLVLGESIARSVRNPAHVDRALQAGVTWRQVATATGQDEQDTRREYQVWADDRYDLQQNHPGTTSGMTEEEHEQATARATVS</sequence>
<feature type="region of interest" description="Disordered" evidence="1">
    <location>
        <begin position="1"/>
        <end position="57"/>
    </location>
</feature>
<proteinExistence type="predicted"/>
<protein>
    <submittedName>
        <fullName evidence="2">Uncharacterized protein</fullName>
    </submittedName>
</protein>
<evidence type="ECO:0000313" key="2">
    <source>
        <dbReference type="EMBL" id="GAA3790425.1"/>
    </source>
</evidence>
<name>A0ABP7HBV7_9ACTN</name>
<feature type="region of interest" description="Disordered" evidence="1">
    <location>
        <begin position="164"/>
        <end position="193"/>
    </location>
</feature>
<reference evidence="3" key="1">
    <citation type="journal article" date="2019" name="Int. J. Syst. Evol. Microbiol.">
        <title>The Global Catalogue of Microorganisms (GCM) 10K type strain sequencing project: providing services to taxonomists for standard genome sequencing and annotation.</title>
        <authorList>
            <consortium name="The Broad Institute Genomics Platform"/>
            <consortium name="The Broad Institute Genome Sequencing Center for Infectious Disease"/>
            <person name="Wu L."/>
            <person name="Ma J."/>
        </authorList>
    </citation>
    <scope>NUCLEOTIDE SEQUENCE [LARGE SCALE GENOMIC DNA]</scope>
    <source>
        <strain evidence="3">JCM 16908</strain>
    </source>
</reference>
<evidence type="ECO:0000256" key="1">
    <source>
        <dbReference type="SAM" id="MobiDB-lite"/>
    </source>
</evidence>